<dbReference type="FunFam" id="1.25.40.10:FF:000442">
    <property type="entry name" value="Pentatricopeptide repeat-containing protein At3g49710"/>
    <property type="match status" value="1"/>
</dbReference>
<dbReference type="PANTHER" id="PTHR47926:SF346">
    <property type="entry name" value="PENTATRICOPEPTIDE REPEAT-CONTAINING PROTEIN"/>
    <property type="match status" value="1"/>
</dbReference>
<dbReference type="GO" id="GO:0003723">
    <property type="term" value="F:RNA binding"/>
    <property type="evidence" value="ECO:0007669"/>
    <property type="project" value="InterPro"/>
</dbReference>
<feature type="repeat" description="PPR" evidence="3">
    <location>
        <begin position="75"/>
        <end position="109"/>
    </location>
</feature>
<evidence type="ECO:0008006" key="6">
    <source>
        <dbReference type="Google" id="ProtNLM"/>
    </source>
</evidence>
<organism evidence="4 5">
    <name type="scientific">Acacia crassicarpa</name>
    <name type="common">northern wattle</name>
    <dbReference type="NCBI Taxonomy" id="499986"/>
    <lineage>
        <taxon>Eukaryota</taxon>
        <taxon>Viridiplantae</taxon>
        <taxon>Streptophyta</taxon>
        <taxon>Embryophyta</taxon>
        <taxon>Tracheophyta</taxon>
        <taxon>Spermatophyta</taxon>
        <taxon>Magnoliopsida</taxon>
        <taxon>eudicotyledons</taxon>
        <taxon>Gunneridae</taxon>
        <taxon>Pentapetalae</taxon>
        <taxon>rosids</taxon>
        <taxon>fabids</taxon>
        <taxon>Fabales</taxon>
        <taxon>Fabaceae</taxon>
        <taxon>Caesalpinioideae</taxon>
        <taxon>mimosoid clade</taxon>
        <taxon>Acacieae</taxon>
        <taxon>Acacia</taxon>
    </lineage>
</organism>
<keyword evidence="1" id="KW-0677">Repeat</keyword>
<name>A0AAE1IVV9_9FABA</name>
<reference evidence="4" key="1">
    <citation type="submission" date="2023-10" db="EMBL/GenBank/DDBJ databases">
        <title>Chromosome-level genome of the transformable northern wattle, Acacia crassicarpa.</title>
        <authorList>
            <person name="Massaro I."/>
            <person name="Sinha N.R."/>
            <person name="Poethig S."/>
            <person name="Leichty A.R."/>
        </authorList>
    </citation>
    <scope>NUCLEOTIDE SEQUENCE</scope>
    <source>
        <strain evidence="4">Acra3RX</strain>
        <tissue evidence="4">Leaf</tissue>
    </source>
</reference>
<dbReference type="NCBIfam" id="TIGR00756">
    <property type="entry name" value="PPR"/>
    <property type="match status" value="4"/>
</dbReference>
<evidence type="ECO:0000256" key="2">
    <source>
        <dbReference type="ARBA" id="ARBA00061659"/>
    </source>
</evidence>
<gene>
    <name evidence="4" type="ORF">QN277_007399</name>
</gene>
<dbReference type="FunFam" id="1.25.40.10:FF:000031">
    <property type="entry name" value="Pentatricopeptide repeat-containing protein mitochondrial"/>
    <property type="match status" value="1"/>
</dbReference>
<dbReference type="PROSITE" id="PS51375">
    <property type="entry name" value="PPR"/>
    <property type="match status" value="4"/>
</dbReference>
<dbReference type="AlphaFoldDB" id="A0AAE1IVV9"/>
<dbReference type="Pfam" id="PF13041">
    <property type="entry name" value="PPR_2"/>
    <property type="match status" value="2"/>
</dbReference>
<accession>A0AAE1IVV9</accession>
<dbReference type="Pfam" id="PF20431">
    <property type="entry name" value="E_motif"/>
    <property type="match status" value="1"/>
</dbReference>
<feature type="repeat" description="PPR" evidence="3">
    <location>
        <begin position="240"/>
        <end position="274"/>
    </location>
</feature>
<dbReference type="Gene3D" id="1.25.40.10">
    <property type="entry name" value="Tetratricopeptide repeat domain"/>
    <property type="match status" value="3"/>
</dbReference>
<dbReference type="Pfam" id="PF01535">
    <property type="entry name" value="PPR"/>
    <property type="match status" value="5"/>
</dbReference>
<dbReference type="Proteomes" id="UP001293593">
    <property type="component" value="Unassembled WGS sequence"/>
</dbReference>
<dbReference type="InterPro" id="IPR002885">
    <property type="entry name" value="PPR_rpt"/>
</dbReference>
<dbReference type="EMBL" id="JAWXYG010000012">
    <property type="protein sequence ID" value="KAK4257866.1"/>
    <property type="molecule type" value="Genomic_DNA"/>
</dbReference>
<dbReference type="PANTHER" id="PTHR47926">
    <property type="entry name" value="PENTATRICOPEPTIDE REPEAT-CONTAINING PROTEIN"/>
    <property type="match status" value="1"/>
</dbReference>
<dbReference type="FunFam" id="1.25.40.10:FF:000280">
    <property type="entry name" value="Pentatricopeptide repeat-containing protein"/>
    <property type="match status" value="1"/>
</dbReference>
<dbReference type="InterPro" id="IPR046848">
    <property type="entry name" value="E_motif"/>
</dbReference>
<dbReference type="GO" id="GO:0009451">
    <property type="term" value="P:RNA modification"/>
    <property type="evidence" value="ECO:0007669"/>
    <property type="project" value="InterPro"/>
</dbReference>
<evidence type="ECO:0000256" key="3">
    <source>
        <dbReference type="PROSITE-ProRule" id="PRU00708"/>
    </source>
</evidence>
<comment type="similarity">
    <text evidence="2">Belongs to the PPR family. PCMP-E subfamily.</text>
</comment>
<comment type="caution">
    <text evidence="4">The sequence shown here is derived from an EMBL/GenBank/DDBJ whole genome shotgun (WGS) entry which is preliminary data.</text>
</comment>
<evidence type="ECO:0000256" key="1">
    <source>
        <dbReference type="ARBA" id="ARBA00022737"/>
    </source>
</evidence>
<evidence type="ECO:0000313" key="4">
    <source>
        <dbReference type="EMBL" id="KAK4257866.1"/>
    </source>
</evidence>
<dbReference type="InterPro" id="IPR046960">
    <property type="entry name" value="PPR_At4g14850-like_plant"/>
</dbReference>
<feature type="repeat" description="PPR" evidence="3">
    <location>
        <begin position="344"/>
        <end position="378"/>
    </location>
</feature>
<dbReference type="InterPro" id="IPR011990">
    <property type="entry name" value="TPR-like_helical_dom_sf"/>
</dbReference>
<sequence length="577" mass="65598">MLHDVIRFSIKKYAFLISQCITTRNLKLGEALHSRLVKTALFFNSFITNRLIDMYIKCSCVEGAQRAFDDHSHKTTRTWNMMIFHYCKIGLFDRAHSLFDKMPEPNLISYNSLITGLTHNGFHKESVNLFWKMQKDYDCLLLDEFTLVSIVGSCASLASLYWLRQVHGIAVINGLEVNVILNNALIHAYGKCGLPNISSSIFCRMPERDVVSWTSMIVAYTRASRLEEACRIFNEMPMKNTVSWTALITGFAQNGRFEEALDLFEQMLKEGVWPSAPTNVSVLSACADMALVERGKQVHGRIIRNCSNGYLSNVYISNALIDMYSKCGDMTSAENLFKTTPLRDIISWNTLITGFAQNGRGEESLALLKRMTEANVKPNLVTFLGLLSACDHAGLDNEGLKLKDMMEKQYGVKPRLDHYAILIDLLGRKNRLEEALDLIERTPDGTDHIAMWGALLGACRVHGNLELARRAAEALFKQEPENTARYVMLSNIYTASGRWNDANRIKRIMEERGLKKEAACSWIEVRNTRHKFTAKDKNHGQIAEIYETISKLVHNMKDAGYQYHISRPLFPDEDDNF</sequence>
<keyword evidence="5" id="KW-1185">Reference proteome</keyword>
<feature type="repeat" description="PPR" evidence="3">
    <location>
        <begin position="209"/>
        <end position="239"/>
    </location>
</feature>
<dbReference type="FunFam" id="1.25.40.10:FF:000393">
    <property type="entry name" value="Pentatricopeptide repeat-containing protein At1g20230"/>
    <property type="match status" value="1"/>
</dbReference>
<proteinExistence type="inferred from homology"/>
<protein>
    <recommendedName>
        <fullName evidence="6">Pentatricopeptide repeat-containing protein</fullName>
    </recommendedName>
</protein>
<evidence type="ECO:0000313" key="5">
    <source>
        <dbReference type="Proteomes" id="UP001293593"/>
    </source>
</evidence>
<dbReference type="SUPFAM" id="SSF48452">
    <property type="entry name" value="TPR-like"/>
    <property type="match status" value="1"/>
</dbReference>